<dbReference type="Gene3D" id="3.40.50.1820">
    <property type="entry name" value="alpha/beta hydrolase"/>
    <property type="match status" value="1"/>
</dbReference>
<organism evidence="5 6">
    <name type="scientific">Rhodococcus opacus</name>
    <name type="common">Nocardia opaca</name>
    <dbReference type="NCBI Taxonomy" id="37919"/>
    <lineage>
        <taxon>Bacteria</taxon>
        <taxon>Bacillati</taxon>
        <taxon>Actinomycetota</taxon>
        <taxon>Actinomycetes</taxon>
        <taxon>Mycobacteriales</taxon>
        <taxon>Nocardiaceae</taxon>
        <taxon>Rhodococcus</taxon>
    </lineage>
</organism>
<dbReference type="Proteomes" id="UP000186108">
    <property type="component" value="Chromosome"/>
</dbReference>
<dbReference type="Pfam" id="PF00975">
    <property type="entry name" value="Thioesterase"/>
    <property type="match status" value="1"/>
</dbReference>
<reference evidence="5 6" key="1">
    <citation type="submission" date="2014-07" db="EMBL/GenBank/DDBJ databases">
        <authorList>
            <person name="Zhang J.E."/>
            <person name="Yang H."/>
            <person name="Guo J."/>
            <person name="Deng Z."/>
            <person name="Luo H."/>
            <person name="Luo M."/>
            <person name="Zhao B."/>
        </authorList>
    </citation>
    <scope>NUCLEOTIDE SEQUENCE [LARGE SCALE GENOMIC DNA]</scope>
    <source>
        <strain evidence="5 6">1CP</strain>
    </source>
</reference>
<dbReference type="PANTHER" id="PTHR11487">
    <property type="entry name" value="THIOESTERASE"/>
    <property type="match status" value="1"/>
</dbReference>
<dbReference type="PANTHER" id="PTHR11487:SF0">
    <property type="entry name" value="S-ACYL FATTY ACID SYNTHASE THIOESTERASE, MEDIUM CHAIN"/>
    <property type="match status" value="1"/>
</dbReference>
<dbReference type="InterPro" id="IPR012223">
    <property type="entry name" value="TEII"/>
</dbReference>
<comment type="catalytic activity">
    <reaction evidence="3">
        <text>a fatty acyl-CoA + H2O = a fatty acid + CoA + H(+)</text>
        <dbReference type="Rhea" id="RHEA:16781"/>
        <dbReference type="ChEBI" id="CHEBI:15377"/>
        <dbReference type="ChEBI" id="CHEBI:15378"/>
        <dbReference type="ChEBI" id="CHEBI:28868"/>
        <dbReference type="ChEBI" id="CHEBI:57287"/>
        <dbReference type="ChEBI" id="CHEBI:77636"/>
    </reaction>
</comment>
<evidence type="ECO:0000256" key="3">
    <source>
        <dbReference type="ARBA" id="ARBA00024293"/>
    </source>
</evidence>
<evidence type="ECO:0000256" key="2">
    <source>
        <dbReference type="ARBA" id="ARBA00015007"/>
    </source>
</evidence>
<proteinExistence type="inferred from homology"/>
<dbReference type="InterPro" id="IPR001031">
    <property type="entry name" value="Thioesterase"/>
</dbReference>
<sequence length="245" mass="27049">MPGPLRLFCFPHAGGGSSTYRHWHRALSPHVSVWPVQLPGRESRAGEAGFTDVESLVTALDSELAEHLTEPHVFFGHSMGALVAYRLACRRRAAGQPLPRALLLSGYSAPHLPSPLPPVDDLDDAPLIELLRITGGLPADLPARRAWRDRCLPALRDDLRLCTGYRDPGDPPLSCPVHVLGADADPLVGERDLHAWERHTTRLREVHIMPGDHFYLEHTPEHLFGVLRPLLRRYAVSESVSDPAG</sequence>
<dbReference type="GO" id="GO:0008610">
    <property type="term" value="P:lipid biosynthetic process"/>
    <property type="evidence" value="ECO:0007669"/>
    <property type="project" value="TreeGrafter"/>
</dbReference>
<name>A0A1B1K6G5_RHOOP</name>
<dbReference type="InterPro" id="IPR029058">
    <property type="entry name" value="AB_hydrolase_fold"/>
</dbReference>
<dbReference type="RefSeq" id="WP_005255047.1">
    <property type="nucleotide sequence ID" value="NZ_CP009111.1"/>
</dbReference>
<evidence type="ECO:0000259" key="4">
    <source>
        <dbReference type="Pfam" id="PF00975"/>
    </source>
</evidence>
<dbReference type="AlphaFoldDB" id="A0A1B1K6G5"/>
<evidence type="ECO:0000313" key="6">
    <source>
        <dbReference type="Proteomes" id="UP000186108"/>
    </source>
</evidence>
<dbReference type="EMBL" id="CP009111">
    <property type="protein sequence ID" value="ANS28179.1"/>
    <property type="molecule type" value="Genomic_DNA"/>
</dbReference>
<gene>
    <name evidence="5" type="ORF">R1CP_17465</name>
</gene>
<feature type="domain" description="Thioesterase" evidence="4">
    <location>
        <begin position="6"/>
        <end position="225"/>
    </location>
</feature>
<dbReference type="PATRIC" id="fig|37919.13.peg.3623"/>
<dbReference type="SUPFAM" id="SSF53474">
    <property type="entry name" value="alpha/beta-Hydrolases"/>
    <property type="match status" value="1"/>
</dbReference>
<evidence type="ECO:0000313" key="5">
    <source>
        <dbReference type="EMBL" id="ANS28179.1"/>
    </source>
</evidence>
<protein>
    <recommendedName>
        <fullName evidence="2">Thioesterase TesA</fullName>
    </recommendedName>
</protein>
<accession>A0A1B1K6G5</accession>
<evidence type="ECO:0000256" key="1">
    <source>
        <dbReference type="ARBA" id="ARBA00007169"/>
    </source>
</evidence>
<comment type="similarity">
    <text evidence="1">Belongs to the thioesterase family.</text>
</comment>